<organism evidence="1 2">
    <name type="scientific">Flavonifractor plautii 1_3_50AFAA</name>
    <dbReference type="NCBI Taxonomy" id="742738"/>
    <lineage>
        <taxon>Bacteria</taxon>
        <taxon>Bacillati</taxon>
        <taxon>Bacillota</taxon>
        <taxon>Clostridia</taxon>
        <taxon>Eubacteriales</taxon>
        <taxon>Oscillospiraceae</taxon>
        <taxon>Flavonifractor</taxon>
    </lineage>
</organism>
<gene>
    <name evidence="1" type="ORF">HMPREF9460_03782</name>
</gene>
<keyword evidence="2" id="KW-1185">Reference proteome</keyword>
<dbReference type="Proteomes" id="UP000029585">
    <property type="component" value="Unassembled WGS sequence"/>
</dbReference>
<sequence length="44" mass="5195">MGEALQKKPSQEGRFLFNCHDRGMKAYLDRRWNTWGAARLAERV</sequence>
<proteinExistence type="predicted"/>
<accession>A0A096B1S0</accession>
<dbReference type="AlphaFoldDB" id="A0A096B1S0"/>
<evidence type="ECO:0000313" key="2">
    <source>
        <dbReference type="Proteomes" id="UP000029585"/>
    </source>
</evidence>
<name>A0A096B1S0_FLAPL</name>
<evidence type="ECO:0000313" key="1">
    <source>
        <dbReference type="EMBL" id="KGF53273.1"/>
    </source>
</evidence>
<protein>
    <submittedName>
        <fullName evidence="1">Uncharacterized protein</fullName>
    </submittedName>
</protein>
<dbReference type="HOGENOM" id="CLU_3214528_0_0_9"/>
<reference evidence="1 2" key="1">
    <citation type="submission" date="2011-08" db="EMBL/GenBank/DDBJ databases">
        <title>The Genome Sequence of Clostridium orbiscindens 1_3_50AFAA.</title>
        <authorList>
            <consortium name="The Broad Institute Genome Sequencing Platform"/>
            <person name="Earl A."/>
            <person name="Ward D."/>
            <person name="Feldgarden M."/>
            <person name="Gevers D."/>
            <person name="Daigneault M."/>
            <person name="Strauss J."/>
            <person name="Allen-Vercoe E."/>
            <person name="Young S.K."/>
            <person name="Zeng Q."/>
            <person name="Gargeya S."/>
            <person name="Fitzgerald M."/>
            <person name="Haas B."/>
            <person name="Abouelleil A."/>
            <person name="Alvarado L."/>
            <person name="Arachchi H.M."/>
            <person name="Berlin A."/>
            <person name="Brown A."/>
            <person name="Chapman S.B."/>
            <person name="Chen Z."/>
            <person name="Dunbar C."/>
            <person name="Freedman E."/>
            <person name="Gearin G."/>
            <person name="Gellesch M."/>
            <person name="Goldberg J."/>
            <person name="Griggs A."/>
            <person name="Gujja S."/>
            <person name="Heiman D."/>
            <person name="Howarth C."/>
            <person name="Larson L."/>
            <person name="Lui A."/>
            <person name="MacDonald P.J.P."/>
            <person name="Montmayeur A."/>
            <person name="Murphy C."/>
            <person name="Neiman D."/>
            <person name="Pearson M."/>
            <person name="Priest M."/>
            <person name="Roberts A."/>
            <person name="Saif S."/>
            <person name="Shea T."/>
            <person name="Shenoy N."/>
            <person name="Sisk P."/>
            <person name="Stolte C."/>
            <person name="Sykes S."/>
            <person name="Wortman J."/>
            <person name="Nusbaum C."/>
            <person name="Birren B."/>
        </authorList>
    </citation>
    <scope>NUCLEOTIDE SEQUENCE [LARGE SCALE GENOMIC DNA]</scope>
    <source>
        <strain evidence="1 2">1_3_50AFAA</strain>
    </source>
</reference>
<dbReference type="PATRIC" id="fig|742738.3.peg.3893"/>
<comment type="caution">
    <text evidence="1">The sequence shown here is derived from an EMBL/GenBank/DDBJ whole genome shotgun (WGS) entry which is preliminary data.</text>
</comment>
<dbReference type="EMBL" id="ADLO01000114">
    <property type="protein sequence ID" value="KGF53273.1"/>
    <property type="molecule type" value="Genomic_DNA"/>
</dbReference>